<dbReference type="CDD" id="cd00038">
    <property type="entry name" value="CAP_ED"/>
    <property type="match status" value="1"/>
</dbReference>
<dbReference type="PANTHER" id="PTHR43310:SF4">
    <property type="entry name" value="AFR304WP"/>
    <property type="match status" value="1"/>
</dbReference>
<dbReference type="InterPro" id="IPR000595">
    <property type="entry name" value="cNMP-bd_dom"/>
</dbReference>
<feature type="region of interest" description="Disordered" evidence="5">
    <location>
        <begin position="186"/>
        <end position="218"/>
    </location>
</feature>
<dbReference type="PROSITE" id="PS50042">
    <property type="entry name" value="CNMP_BINDING_3"/>
    <property type="match status" value="1"/>
</dbReference>
<evidence type="ECO:0000256" key="4">
    <source>
        <dbReference type="ARBA" id="ARBA00023136"/>
    </source>
</evidence>
<dbReference type="InterPro" id="IPR011547">
    <property type="entry name" value="SLC26A/SulP_dom"/>
</dbReference>
<evidence type="ECO:0000256" key="2">
    <source>
        <dbReference type="ARBA" id="ARBA00022692"/>
    </source>
</evidence>
<keyword evidence="2 6" id="KW-0812">Transmembrane</keyword>
<feature type="transmembrane region" description="Helical" evidence="6">
    <location>
        <begin position="549"/>
        <end position="570"/>
    </location>
</feature>
<dbReference type="EMBL" id="JACAZI010000034">
    <property type="protein sequence ID" value="KAF7328894.1"/>
    <property type="molecule type" value="Genomic_DNA"/>
</dbReference>
<dbReference type="Pfam" id="PF01740">
    <property type="entry name" value="STAS"/>
    <property type="match status" value="1"/>
</dbReference>
<dbReference type="InterPro" id="IPR014710">
    <property type="entry name" value="RmlC-like_jellyroll"/>
</dbReference>
<sequence length="1030" mass="112790">MMTPDLGPDGDPASEMHHARARQSQETTPPPPVIQRTLQNDSPLRRAGLLQARSFHPSPSLSQSLFSSSSESPEVFGTPMSIPQAHSQDSIRLNTMQLSGMEMGMFSPQSRENVSDSALDPETPELSSSVRSGSITPRNRVSVEPLLPAFQPSGLSLLRPTVAERRDSIPSTITSYSGDLLPASIPEVETSCSSPPSASPPQNGSPTESTPLLPTRPKHRTIKTLESLAVTTLKQAVEALPAVVLGCLLNILDGVSYGMIIFPTTAPFDDLGPMGVSIFFVSTVVAQLAYTFGGSGFAGANGSMMIEVVPFFHILATSIASEIGPENPQEVICTTLVAYALSSVLTGLSFFLLGVLKLGSLVGFFPRHILVGCIGGVGAFLIETGLTVSLRISDDDFTATWDTFKFVFLDAHNLALWTIPLALAILLRFITEGLRWRHQLVFPLYFIMIPMVFYIVVAAAQLNIADLRESGWVFDMVDAGSHEHWYKFYSYYDFSKVRFGPLWATLPTQFALLFFNILHPPLNVPALSVSLNEDVDTDKELVGHGYSNFLAGVVGTVPNYLVYVNTLLFYRVGGGTRVAGFMLAVATAVLLLIGTGPIAYIPVMVVGALIFVLGIDLCKEALWDTRHRVSRSEYITIVSIMVCMTLWDFVAGVLFGIIVSCFFFVVQNSQRASIRALHTGETAMSTVRRPSSQRAYIREVSKQTTILRLQGFLFFGTIAHVEETIRKLFDEPSWRRNPIRFLVLDLSLVGGVDMSSAEAFVRLQRILSAKYVTLVFCGFSADSAVGKALESVDVLGADGVELFSTLNDAMEWTENAYLRAWFRSQKSEASSYILPGRQDANLAFQESLAGSVVGSPRRSHLRDAGHRTIANEARPLEPGIPVEPYNTLVKAFSSYGDVDLEQFRPMLSYLQRMAVPEGLIMWRQNDPADGLYIIESGVLRASYKFSDHSEAIEESMVPGTLAGELSALSNLPRNASVVVERPAVLWKLSLNNLRKLEEEEPVLARNFTQLVLKAAKIDTDILLSALASRQ</sequence>
<evidence type="ECO:0000256" key="3">
    <source>
        <dbReference type="ARBA" id="ARBA00022989"/>
    </source>
</evidence>
<keyword evidence="10" id="KW-1185">Reference proteome</keyword>
<dbReference type="Gene3D" id="3.30.750.24">
    <property type="entry name" value="STAS domain"/>
    <property type="match status" value="1"/>
</dbReference>
<accession>A0A8H6WUK9</accession>
<dbReference type="PROSITE" id="PS50801">
    <property type="entry name" value="STAS"/>
    <property type="match status" value="1"/>
</dbReference>
<dbReference type="CDD" id="cd07042">
    <property type="entry name" value="STAS_SulP_like_sulfate_transporter"/>
    <property type="match status" value="1"/>
</dbReference>
<dbReference type="InterPro" id="IPR036513">
    <property type="entry name" value="STAS_dom_sf"/>
</dbReference>
<evidence type="ECO:0000259" key="8">
    <source>
        <dbReference type="PROSITE" id="PS50801"/>
    </source>
</evidence>
<feature type="domain" description="Cyclic nucleotide-binding" evidence="7">
    <location>
        <begin position="894"/>
        <end position="996"/>
    </location>
</feature>
<evidence type="ECO:0000256" key="1">
    <source>
        <dbReference type="ARBA" id="ARBA00004141"/>
    </source>
</evidence>
<dbReference type="InterPro" id="IPR018490">
    <property type="entry name" value="cNMP-bd_dom_sf"/>
</dbReference>
<dbReference type="Proteomes" id="UP000620124">
    <property type="component" value="Unassembled WGS sequence"/>
</dbReference>
<dbReference type="InterPro" id="IPR052706">
    <property type="entry name" value="Membrane-Transporter-like"/>
</dbReference>
<feature type="transmembrane region" description="Helical" evidence="6">
    <location>
        <begin position="600"/>
        <end position="622"/>
    </location>
</feature>
<gene>
    <name evidence="9" type="ORF">MVEN_02519100</name>
</gene>
<feature type="transmembrane region" description="Helical" evidence="6">
    <location>
        <begin position="242"/>
        <end position="262"/>
    </location>
</feature>
<dbReference type="GO" id="GO:0016020">
    <property type="term" value="C:membrane"/>
    <property type="evidence" value="ECO:0007669"/>
    <property type="project" value="UniProtKB-SubCell"/>
</dbReference>
<dbReference type="Pfam" id="PF00916">
    <property type="entry name" value="Sulfate_transp"/>
    <property type="match status" value="1"/>
</dbReference>
<feature type="compositionally biased region" description="Polar residues" evidence="5">
    <location>
        <begin position="107"/>
        <end position="116"/>
    </location>
</feature>
<dbReference type="SUPFAM" id="SSF51206">
    <property type="entry name" value="cAMP-binding domain-like"/>
    <property type="match status" value="1"/>
</dbReference>
<evidence type="ECO:0000313" key="9">
    <source>
        <dbReference type="EMBL" id="KAF7328894.1"/>
    </source>
</evidence>
<feature type="domain" description="STAS" evidence="8">
    <location>
        <begin position="706"/>
        <end position="813"/>
    </location>
</feature>
<feature type="compositionally biased region" description="Low complexity" evidence="5">
    <location>
        <begin position="191"/>
        <end position="206"/>
    </location>
</feature>
<feature type="transmembrane region" description="Helical" evidence="6">
    <location>
        <begin position="336"/>
        <end position="356"/>
    </location>
</feature>
<dbReference type="SMART" id="SM00100">
    <property type="entry name" value="cNMP"/>
    <property type="match status" value="1"/>
</dbReference>
<feature type="compositionally biased region" description="Polar residues" evidence="5">
    <location>
        <begin position="125"/>
        <end position="135"/>
    </location>
</feature>
<feature type="region of interest" description="Disordered" evidence="5">
    <location>
        <begin position="1"/>
        <end position="89"/>
    </location>
</feature>
<dbReference type="Pfam" id="PF00027">
    <property type="entry name" value="cNMP_binding"/>
    <property type="match status" value="1"/>
</dbReference>
<dbReference type="OrthoDB" id="409725at2759"/>
<name>A0A8H6WUK9_9AGAR</name>
<reference evidence="9" key="1">
    <citation type="submission" date="2020-05" db="EMBL/GenBank/DDBJ databases">
        <title>Mycena genomes resolve the evolution of fungal bioluminescence.</title>
        <authorList>
            <person name="Tsai I.J."/>
        </authorList>
    </citation>
    <scope>NUCLEOTIDE SEQUENCE</scope>
    <source>
        <strain evidence="9">CCC161011</strain>
    </source>
</reference>
<protein>
    <submittedName>
        <fullName evidence="9">Sulfate transporter family protein</fullName>
    </submittedName>
</protein>
<organism evidence="9 10">
    <name type="scientific">Mycena venus</name>
    <dbReference type="NCBI Taxonomy" id="2733690"/>
    <lineage>
        <taxon>Eukaryota</taxon>
        <taxon>Fungi</taxon>
        <taxon>Dikarya</taxon>
        <taxon>Basidiomycota</taxon>
        <taxon>Agaricomycotina</taxon>
        <taxon>Agaricomycetes</taxon>
        <taxon>Agaricomycetidae</taxon>
        <taxon>Agaricales</taxon>
        <taxon>Marasmiineae</taxon>
        <taxon>Mycenaceae</taxon>
        <taxon>Mycena</taxon>
    </lineage>
</organism>
<evidence type="ECO:0000259" key="7">
    <source>
        <dbReference type="PROSITE" id="PS50042"/>
    </source>
</evidence>
<feature type="transmembrane region" description="Helical" evidence="6">
    <location>
        <begin position="304"/>
        <end position="324"/>
    </location>
</feature>
<keyword evidence="3 6" id="KW-1133">Transmembrane helix</keyword>
<proteinExistence type="predicted"/>
<comment type="caution">
    <text evidence="9">The sequence shown here is derived from an EMBL/GenBank/DDBJ whole genome shotgun (WGS) entry which is preliminary data.</text>
</comment>
<evidence type="ECO:0000256" key="5">
    <source>
        <dbReference type="SAM" id="MobiDB-lite"/>
    </source>
</evidence>
<evidence type="ECO:0000313" key="10">
    <source>
        <dbReference type="Proteomes" id="UP000620124"/>
    </source>
</evidence>
<dbReference type="AlphaFoldDB" id="A0A8H6WUK9"/>
<feature type="compositionally biased region" description="Low complexity" evidence="5">
    <location>
        <begin position="54"/>
        <end position="74"/>
    </location>
</feature>
<feature type="transmembrane region" description="Helical" evidence="6">
    <location>
        <begin position="577"/>
        <end position="594"/>
    </location>
</feature>
<feature type="region of interest" description="Disordered" evidence="5">
    <location>
        <begin position="106"/>
        <end position="135"/>
    </location>
</feature>
<feature type="transmembrane region" description="Helical" evidence="6">
    <location>
        <begin position="368"/>
        <end position="392"/>
    </location>
</feature>
<dbReference type="PANTHER" id="PTHR43310">
    <property type="entry name" value="SULFATE TRANSPORTER YBAR-RELATED"/>
    <property type="match status" value="1"/>
</dbReference>
<feature type="transmembrane region" description="Helical" evidence="6">
    <location>
        <begin position="442"/>
        <end position="464"/>
    </location>
</feature>
<feature type="transmembrane region" description="Helical" evidence="6">
    <location>
        <begin position="274"/>
        <end position="292"/>
    </location>
</feature>
<feature type="transmembrane region" description="Helical" evidence="6">
    <location>
        <begin position="412"/>
        <end position="430"/>
    </location>
</feature>
<keyword evidence="4 6" id="KW-0472">Membrane</keyword>
<evidence type="ECO:0000256" key="6">
    <source>
        <dbReference type="SAM" id="Phobius"/>
    </source>
</evidence>
<dbReference type="Gene3D" id="2.60.120.10">
    <property type="entry name" value="Jelly Rolls"/>
    <property type="match status" value="1"/>
</dbReference>
<dbReference type="InterPro" id="IPR002645">
    <property type="entry name" value="STAS_dom"/>
</dbReference>
<feature type="transmembrane region" description="Helical" evidence="6">
    <location>
        <begin position="634"/>
        <end position="665"/>
    </location>
</feature>
<comment type="subcellular location">
    <subcellularLocation>
        <location evidence="1">Membrane</location>
        <topology evidence="1">Multi-pass membrane protein</topology>
    </subcellularLocation>
</comment>
<dbReference type="SUPFAM" id="SSF52091">
    <property type="entry name" value="SpoIIaa-like"/>
    <property type="match status" value="1"/>
</dbReference>